<dbReference type="SUPFAM" id="SSF53807">
    <property type="entry name" value="Helical backbone' metal receptor"/>
    <property type="match status" value="1"/>
</dbReference>
<evidence type="ECO:0000256" key="2">
    <source>
        <dbReference type="ARBA" id="ARBA00008814"/>
    </source>
</evidence>
<dbReference type="PROSITE" id="PS50983">
    <property type="entry name" value="FE_B12_PBP"/>
    <property type="match status" value="1"/>
</dbReference>
<feature type="signal peptide" evidence="6">
    <location>
        <begin position="1"/>
        <end position="20"/>
    </location>
</feature>
<feature type="chain" id="PRO_5005807717" evidence="6">
    <location>
        <begin position="21"/>
        <end position="321"/>
    </location>
</feature>
<evidence type="ECO:0000256" key="3">
    <source>
        <dbReference type="ARBA" id="ARBA00022448"/>
    </source>
</evidence>
<name>A0A0M6YCZ7_9HYPH</name>
<keyword evidence="3" id="KW-0813">Transport</keyword>
<proteinExistence type="inferred from homology"/>
<dbReference type="PANTHER" id="PTHR30532">
    <property type="entry name" value="IRON III DICITRATE-BINDING PERIPLASMIC PROTEIN"/>
    <property type="match status" value="1"/>
</dbReference>
<accession>A0A0M6YCZ7</accession>
<keyword evidence="4" id="KW-0408">Iron</keyword>
<feature type="domain" description="Fe/B12 periplasmic-binding" evidence="7">
    <location>
        <begin position="42"/>
        <end position="321"/>
    </location>
</feature>
<dbReference type="GO" id="GO:0030288">
    <property type="term" value="C:outer membrane-bounded periplasmic space"/>
    <property type="evidence" value="ECO:0007669"/>
    <property type="project" value="TreeGrafter"/>
</dbReference>
<dbReference type="InterPro" id="IPR051313">
    <property type="entry name" value="Bact_iron-sidero_bind"/>
</dbReference>
<evidence type="ECO:0000313" key="8">
    <source>
        <dbReference type="EMBL" id="CTQ46891.1"/>
    </source>
</evidence>
<dbReference type="Proteomes" id="UP000048926">
    <property type="component" value="Unassembled WGS sequence"/>
</dbReference>
<evidence type="ECO:0000256" key="4">
    <source>
        <dbReference type="ARBA" id="ARBA00022496"/>
    </source>
</evidence>
<organism evidence="8 9">
    <name type="scientific">Roseibium aggregatum</name>
    <dbReference type="NCBI Taxonomy" id="187304"/>
    <lineage>
        <taxon>Bacteria</taxon>
        <taxon>Pseudomonadati</taxon>
        <taxon>Pseudomonadota</taxon>
        <taxon>Alphaproteobacteria</taxon>
        <taxon>Hyphomicrobiales</taxon>
        <taxon>Stappiaceae</taxon>
        <taxon>Roseibium</taxon>
    </lineage>
</organism>
<keyword evidence="5 6" id="KW-0732">Signal</keyword>
<dbReference type="RefSeq" id="WP_055661016.1">
    <property type="nucleotide sequence ID" value="NZ_CXST01000004.1"/>
</dbReference>
<keyword evidence="4" id="KW-0406">Ion transport</keyword>
<keyword evidence="8" id="KW-0449">Lipoprotein</keyword>
<evidence type="ECO:0000256" key="5">
    <source>
        <dbReference type="ARBA" id="ARBA00022729"/>
    </source>
</evidence>
<keyword evidence="4" id="KW-0410">Iron transport</keyword>
<comment type="subcellular location">
    <subcellularLocation>
        <location evidence="1">Cell envelope</location>
    </subcellularLocation>
</comment>
<evidence type="ECO:0000256" key="6">
    <source>
        <dbReference type="SAM" id="SignalP"/>
    </source>
</evidence>
<sequence>MRFLVSCAIAALLATGPVLAAERTVTDDTGRKVTIPEQPEHIVVMHEPLLGIPLMDLGLDLTGSFGRADDGSFVIAVDFIDTVLGEGKTKPKGFGPVGQLDLEKLRALEPDLIVASELDAGKADQLATVAPVYLQNVGSSKVYGFDVEEDLAALFGREDVFAARKAAYEKRVEDLRTKLPFDPAGRTYLPVFLTDQLNVVGDSSGMVQALEDLGYSRLEVGAPSGASPAGGSMMLMPLSAEEFGKLDPDVLVLLNSYMAGGRDEAGTRASLSKIVPGWDQFMKPAKENRILFVDPAKVITPSVASAEHMLDAIAGWNETTQ</sequence>
<comment type="similarity">
    <text evidence="2">Belongs to the bacterial solute-binding protein 8 family.</text>
</comment>
<dbReference type="AlphaFoldDB" id="A0A0M6YCZ7"/>
<dbReference type="Pfam" id="PF01497">
    <property type="entry name" value="Peripla_BP_2"/>
    <property type="match status" value="1"/>
</dbReference>
<protein>
    <submittedName>
        <fullName evidence="8">Putative ABC transporter substrate-binding lipoprotein YhfQ</fullName>
    </submittedName>
</protein>
<dbReference type="PANTHER" id="PTHR30532:SF1">
    <property type="entry name" value="IRON(3+)-HYDROXAMATE-BINDING PROTEIN FHUD"/>
    <property type="match status" value="1"/>
</dbReference>
<dbReference type="OrthoDB" id="63946at2"/>
<dbReference type="Gene3D" id="3.40.50.1980">
    <property type="entry name" value="Nitrogenase molybdenum iron protein domain"/>
    <property type="match status" value="2"/>
</dbReference>
<dbReference type="EMBL" id="CXST01000004">
    <property type="protein sequence ID" value="CTQ46891.1"/>
    <property type="molecule type" value="Genomic_DNA"/>
</dbReference>
<evidence type="ECO:0000259" key="7">
    <source>
        <dbReference type="PROSITE" id="PS50983"/>
    </source>
</evidence>
<reference evidence="9" key="1">
    <citation type="submission" date="2015-07" db="EMBL/GenBank/DDBJ databases">
        <authorList>
            <person name="Rodrigo-Torres Lidia"/>
            <person name="Arahal R.David."/>
        </authorList>
    </citation>
    <scope>NUCLEOTIDE SEQUENCE [LARGE SCALE GENOMIC DNA]</scope>
    <source>
        <strain evidence="9">CECT 4801</strain>
    </source>
</reference>
<evidence type="ECO:0000313" key="9">
    <source>
        <dbReference type="Proteomes" id="UP000048926"/>
    </source>
</evidence>
<dbReference type="InterPro" id="IPR002491">
    <property type="entry name" value="ABC_transptr_periplasmic_BD"/>
</dbReference>
<gene>
    <name evidence="8" type="primary">yhfQ</name>
    <name evidence="8" type="ORF">LAL4801_05351</name>
</gene>
<keyword evidence="9" id="KW-1185">Reference proteome</keyword>
<dbReference type="GO" id="GO:1901678">
    <property type="term" value="P:iron coordination entity transport"/>
    <property type="evidence" value="ECO:0007669"/>
    <property type="project" value="UniProtKB-ARBA"/>
</dbReference>
<evidence type="ECO:0000256" key="1">
    <source>
        <dbReference type="ARBA" id="ARBA00004196"/>
    </source>
</evidence>